<keyword evidence="2" id="KW-0378">Hydrolase</keyword>
<dbReference type="EMBL" id="JACQMI010000005">
    <property type="protein sequence ID" value="MBI4132577.1"/>
    <property type="molecule type" value="Genomic_DNA"/>
</dbReference>
<dbReference type="InterPro" id="IPR051049">
    <property type="entry name" value="Dienelactone_hydrolase-like"/>
</dbReference>
<dbReference type="Gene3D" id="3.40.50.1820">
    <property type="entry name" value="alpha/beta hydrolase"/>
    <property type="match status" value="1"/>
</dbReference>
<reference evidence="2" key="1">
    <citation type="submission" date="2020-07" db="EMBL/GenBank/DDBJ databases">
        <title>Huge and variable diversity of episymbiotic CPR bacteria and DPANN archaea in groundwater ecosystems.</title>
        <authorList>
            <person name="He C.Y."/>
            <person name="Keren R."/>
            <person name="Whittaker M."/>
            <person name="Farag I.F."/>
            <person name="Doudna J."/>
            <person name="Cate J.H.D."/>
            <person name="Banfield J.F."/>
        </authorList>
    </citation>
    <scope>NUCLEOTIDE SEQUENCE</scope>
    <source>
        <strain evidence="2">NC_groundwater_1225_Ag_S-0.1um_56_177</strain>
    </source>
</reference>
<accession>A0A932YW65</accession>
<proteinExistence type="predicted"/>
<dbReference type="GO" id="GO:0016787">
    <property type="term" value="F:hydrolase activity"/>
    <property type="evidence" value="ECO:0007669"/>
    <property type="project" value="UniProtKB-KW"/>
</dbReference>
<protein>
    <submittedName>
        <fullName evidence="2">Dienelactone hydrolase family protein</fullName>
    </submittedName>
</protein>
<evidence type="ECO:0000313" key="3">
    <source>
        <dbReference type="Proteomes" id="UP000756703"/>
    </source>
</evidence>
<evidence type="ECO:0000313" key="2">
    <source>
        <dbReference type="EMBL" id="MBI4132577.1"/>
    </source>
</evidence>
<name>A0A932YW65_9BACT</name>
<dbReference type="PANTHER" id="PTHR46623">
    <property type="entry name" value="CARBOXYMETHYLENEBUTENOLIDASE-RELATED"/>
    <property type="match status" value="1"/>
</dbReference>
<dbReference type="AlphaFoldDB" id="A0A932YW65"/>
<dbReference type="SUPFAM" id="SSF53474">
    <property type="entry name" value="alpha/beta-Hydrolases"/>
    <property type="match status" value="1"/>
</dbReference>
<dbReference type="Proteomes" id="UP000756703">
    <property type="component" value="Unassembled WGS sequence"/>
</dbReference>
<dbReference type="InterPro" id="IPR002925">
    <property type="entry name" value="Dienelactn_hydro"/>
</dbReference>
<dbReference type="InterPro" id="IPR029058">
    <property type="entry name" value="AB_hydrolase_fold"/>
</dbReference>
<organism evidence="2 3">
    <name type="scientific">Candidatus Sungiibacteriota bacterium</name>
    <dbReference type="NCBI Taxonomy" id="2750080"/>
    <lineage>
        <taxon>Bacteria</taxon>
        <taxon>Candidatus Sungiibacteriota</taxon>
    </lineage>
</organism>
<comment type="caution">
    <text evidence="2">The sequence shown here is derived from an EMBL/GenBank/DDBJ whole genome shotgun (WGS) entry which is preliminary data.</text>
</comment>
<dbReference type="Pfam" id="PF01738">
    <property type="entry name" value="DLH"/>
    <property type="match status" value="1"/>
</dbReference>
<feature type="domain" description="Dienelactone hydrolase" evidence="1">
    <location>
        <begin position="57"/>
        <end position="262"/>
    </location>
</feature>
<gene>
    <name evidence="2" type="ORF">HY473_00550</name>
</gene>
<dbReference type="PANTHER" id="PTHR46623:SF7">
    <property type="entry name" value="CARBOXYMETHYLENEBUTENOLIDASE"/>
    <property type="match status" value="1"/>
</dbReference>
<evidence type="ECO:0000259" key="1">
    <source>
        <dbReference type="Pfam" id="PF01738"/>
    </source>
</evidence>
<sequence length="278" mass="30353">MKIKFIFVVVLIAVAAIAAFLWRGRTERPETKNSQMLSDESALAVTAEMVQYFGTVSGYFASPQPSGNYPGIVMIHEWWGLNGNIKDMARELAQKGYLVLAVDLHKGEVAATPERARELVSQLDKAEAAQNLRAAVSFLREKKATKIASLGWCFGGGQSLALALSGEKLDATVIYYGTLITDKTQLQRIQWPVLGIFGAEDTSIPVATVYDFRDALTFLDIPGSVHVYPGVGHAFANPSGPNYAPAATKDAWEKTLRFLGEHLKGALLFNDEMEEGIL</sequence>